<keyword evidence="5 8" id="KW-0808">Transferase</keyword>
<keyword evidence="3 8" id="KW-0329">Glyoxylate bypass</keyword>
<feature type="domain" description="Malate synthase C-terminal" evidence="11">
    <location>
        <begin position="445"/>
        <end position="559"/>
    </location>
</feature>
<dbReference type="Pfam" id="PF01274">
    <property type="entry name" value="MS_TIM-barrel"/>
    <property type="match status" value="1"/>
</dbReference>
<sequence>MFSQHSLATVSKPAIPRASAFRNLRAAPQTNMSSFRINQVRVLGEMPREFLDILTPDALRFLAHLHESFEARRQQLLRDRADRQVALDAGHFPTFLPETKYIRDGAWKVASIPHDLQDRRVEITGPVDRKMVINGLNSGAKCYMADFEDSTSPTWRTLVQGQVNLRDAVRRTISFTQAATGKTYALNETIATLLVRPRGWHLDEAHLTVNDEIMSGSLFDFGLYFFHNVHELVQRGSGPYFYLPKLEHHNEARLWNDVFIAAQNYLAVPVGTIRATVLIETITAGYQMEEILFALKEHSSGLNCGRWDYIFSFIKKFRNHSSFVMPDRAAVSMTTPFMASYVKLLIQTCHKRGAHAMGGMAAQIPVKNNPALNEKFMKAVYDDKLREVVAGHDGTWVAHPGLVNIAMDVFNANMTTPNQIHKTTPLASATVEAKDLIEVPVGSISMTGLQENIDVTLVYVEAWLRGNGCIPLHNKMEDAATAEISRVQVWQWLKHAASTANGQRITKDLVLNILDDCTNKHLARAKGDHKYALAKDVTADILTGPTFPEFLTLPCYPHIVSYEASGASKL</sequence>
<evidence type="ECO:0000313" key="13">
    <source>
        <dbReference type="Proteomes" id="UP000285060"/>
    </source>
</evidence>
<name>A0A3R6VIG5_9STRA</name>
<dbReference type="Pfam" id="PF20656">
    <property type="entry name" value="MS_N"/>
    <property type="match status" value="1"/>
</dbReference>
<dbReference type="InterPro" id="IPR011076">
    <property type="entry name" value="Malate_synth_sf"/>
</dbReference>
<evidence type="ECO:0000256" key="4">
    <source>
        <dbReference type="ARBA" id="ARBA00022532"/>
    </source>
</evidence>
<feature type="active site" description="Proton acceptor" evidence="7">
    <location>
        <position position="196"/>
    </location>
</feature>
<dbReference type="VEuPathDB" id="FungiDB:H310_12304"/>
<keyword evidence="4 8" id="KW-0816">Tricarboxylic acid cycle</keyword>
<dbReference type="EC" id="2.3.3.9" evidence="2 8"/>
<dbReference type="FunFam" id="1.20.1220.12:FF:000001">
    <property type="entry name" value="Malate synthase"/>
    <property type="match status" value="1"/>
</dbReference>
<comment type="pathway">
    <text evidence="8">Carbohydrate metabolism; glyoxylate cycle; (S)-malate from isocitrate: step 2/2.</text>
</comment>
<dbReference type="InterPro" id="IPR046363">
    <property type="entry name" value="MS_N_TIM-barrel_dom"/>
</dbReference>
<dbReference type="GO" id="GO:0005737">
    <property type="term" value="C:cytoplasm"/>
    <property type="evidence" value="ECO:0007669"/>
    <property type="project" value="TreeGrafter"/>
</dbReference>
<evidence type="ECO:0000259" key="9">
    <source>
        <dbReference type="Pfam" id="PF01274"/>
    </source>
</evidence>
<dbReference type="Proteomes" id="UP000285060">
    <property type="component" value="Unassembled WGS sequence"/>
</dbReference>
<accession>A0A3R6VIG5</accession>
<evidence type="ECO:0000259" key="11">
    <source>
        <dbReference type="Pfam" id="PF20659"/>
    </source>
</evidence>
<dbReference type="FunFam" id="3.20.20.360:FF:000001">
    <property type="entry name" value="Malate synthase"/>
    <property type="match status" value="1"/>
</dbReference>
<dbReference type="InterPro" id="IPR044856">
    <property type="entry name" value="Malate_synth_C_sf"/>
</dbReference>
<dbReference type="InterPro" id="IPR048356">
    <property type="entry name" value="MS_N"/>
</dbReference>
<dbReference type="InterPro" id="IPR006252">
    <property type="entry name" value="Malate_synthA"/>
</dbReference>
<evidence type="ECO:0000256" key="7">
    <source>
        <dbReference type="PIRSR" id="PIRSR001363-1"/>
    </source>
</evidence>
<protein>
    <recommendedName>
        <fullName evidence="2 8">Malate synthase</fullName>
        <ecNumber evidence="2 8">2.3.3.9</ecNumber>
    </recommendedName>
</protein>
<evidence type="ECO:0000256" key="8">
    <source>
        <dbReference type="RuleBase" id="RU000555"/>
    </source>
</evidence>
<dbReference type="InterPro" id="IPR019830">
    <property type="entry name" value="Malate_synthase_CS"/>
</dbReference>
<dbReference type="PROSITE" id="PS00510">
    <property type="entry name" value="MALATE_SYNTHASE"/>
    <property type="match status" value="1"/>
</dbReference>
<dbReference type="GO" id="GO:0006097">
    <property type="term" value="P:glyoxylate cycle"/>
    <property type="evidence" value="ECO:0007669"/>
    <property type="project" value="UniProtKB-UniPathway"/>
</dbReference>
<dbReference type="GO" id="GO:0004474">
    <property type="term" value="F:malate synthase activity"/>
    <property type="evidence" value="ECO:0007669"/>
    <property type="project" value="UniProtKB-EC"/>
</dbReference>
<dbReference type="PANTHER" id="PTHR42902:SF1">
    <property type="entry name" value="MALATE SYNTHASE 1-RELATED"/>
    <property type="match status" value="1"/>
</dbReference>
<feature type="domain" description="Malate synthase N-terminal" evidence="10">
    <location>
        <begin position="39"/>
        <end position="101"/>
    </location>
</feature>
<evidence type="ECO:0000313" key="12">
    <source>
        <dbReference type="EMBL" id="RHY26987.1"/>
    </source>
</evidence>
<dbReference type="GO" id="GO:0006099">
    <property type="term" value="P:tricarboxylic acid cycle"/>
    <property type="evidence" value="ECO:0007669"/>
    <property type="project" value="UniProtKB-KW"/>
</dbReference>
<dbReference type="Pfam" id="PF20659">
    <property type="entry name" value="MS_C"/>
    <property type="match status" value="1"/>
</dbReference>
<evidence type="ECO:0000256" key="1">
    <source>
        <dbReference type="ARBA" id="ARBA00006394"/>
    </source>
</evidence>
<dbReference type="Gene3D" id="1.20.1220.12">
    <property type="entry name" value="Malate synthase, domain III"/>
    <property type="match status" value="1"/>
</dbReference>
<proteinExistence type="inferred from homology"/>
<evidence type="ECO:0000259" key="10">
    <source>
        <dbReference type="Pfam" id="PF20656"/>
    </source>
</evidence>
<dbReference type="InterPro" id="IPR001465">
    <property type="entry name" value="Malate_synthase_TIM"/>
</dbReference>
<dbReference type="PIRSF" id="PIRSF001363">
    <property type="entry name" value="Malate_synth"/>
    <property type="match status" value="1"/>
</dbReference>
<dbReference type="CDD" id="cd00727">
    <property type="entry name" value="malate_synt_A"/>
    <property type="match status" value="1"/>
</dbReference>
<dbReference type="PANTHER" id="PTHR42902">
    <property type="entry name" value="MALATE SYNTHASE"/>
    <property type="match status" value="1"/>
</dbReference>
<dbReference type="SUPFAM" id="SSF51645">
    <property type="entry name" value="Malate synthase G"/>
    <property type="match status" value="1"/>
</dbReference>
<dbReference type="UniPathway" id="UPA00703">
    <property type="reaction ID" value="UER00720"/>
</dbReference>
<comment type="catalytic activity">
    <reaction evidence="6 8">
        <text>glyoxylate + acetyl-CoA + H2O = (S)-malate + CoA + H(+)</text>
        <dbReference type="Rhea" id="RHEA:18181"/>
        <dbReference type="ChEBI" id="CHEBI:15377"/>
        <dbReference type="ChEBI" id="CHEBI:15378"/>
        <dbReference type="ChEBI" id="CHEBI:15589"/>
        <dbReference type="ChEBI" id="CHEBI:36655"/>
        <dbReference type="ChEBI" id="CHEBI:57287"/>
        <dbReference type="ChEBI" id="CHEBI:57288"/>
        <dbReference type="EC" id="2.3.3.9"/>
    </reaction>
</comment>
<evidence type="ECO:0000256" key="2">
    <source>
        <dbReference type="ARBA" id="ARBA00012636"/>
    </source>
</evidence>
<evidence type="ECO:0000256" key="5">
    <source>
        <dbReference type="ARBA" id="ARBA00022679"/>
    </source>
</evidence>
<comment type="similarity">
    <text evidence="1 8">Belongs to the malate synthase family.</text>
</comment>
<reference evidence="12 13" key="1">
    <citation type="submission" date="2018-08" db="EMBL/GenBank/DDBJ databases">
        <title>Aphanomyces genome sequencing and annotation.</title>
        <authorList>
            <person name="Minardi D."/>
            <person name="Oidtmann B."/>
            <person name="Van Der Giezen M."/>
            <person name="Studholme D.J."/>
        </authorList>
    </citation>
    <scope>NUCLEOTIDE SEQUENCE [LARGE SCALE GENOMIC DNA]</scope>
    <source>
        <strain evidence="12 13">NJM0002</strain>
    </source>
</reference>
<gene>
    <name evidence="12" type="ORF">DYB32_007895</name>
</gene>
<dbReference type="AlphaFoldDB" id="A0A3R6VIG5"/>
<dbReference type="NCBIfam" id="TIGR01344">
    <property type="entry name" value="malate_syn_A"/>
    <property type="match status" value="1"/>
</dbReference>
<dbReference type="InterPro" id="IPR048355">
    <property type="entry name" value="MS_C"/>
</dbReference>
<feature type="domain" description="Malate synthase TIM barrel" evidence="9">
    <location>
        <begin position="192"/>
        <end position="438"/>
    </location>
</feature>
<organism evidence="12 13">
    <name type="scientific">Aphanomyces invadans</name>
    <dbReference type="NCBI Taxonomy" id="157072"/>
    <lineage>
        <taxon>Eukaryota</taxon>
        <taxon>Sar</taxon>
        <taxon>Stramenopiles</taxon>
        <taxon>Oomycota</taxon>
        <taxon>Saprolegniomycetes</taxon>
        <taxon>Saprolegniales</taxon>
        <taxon>Verrucalvaceae</taxon>
        <taxon>Aphanomyces</taxon>
    </lineage>
</organism>
<comment type="caution">
    <text evidence="12">The sequence shown here is derived from an EMBL/GenBank/DDBJ whole genome shotgun (WGS) entry which is preliminary data.</text>
</comment>
<feature type="active site" description="Proton donor" evidence="7">
    <location>
        <position position="478"/>
    </location>
</feature>
<dbReference type="EMBL" id="QUSY01000866">
    <property type="protein sequence ID" value="RHY26987.1"/>
    <property type="molecule type" value="Genomic_DNA"/>
</dbReference>
<evidence type="ECO:0000256" key="6">
    <source>
        <dbReference type="ARBA" id="ARBA00047918"/>
    </source>
</evidence>
<keyword evidence="13" id="KW-1185">Reference proteome</keyword>
<dbReference type="Gene3D" id="3.20.20.360">
    <property type="entry name" value="Malate synthase, domain 3"/>
    <property type="match status" value="1"/>
</dbReference>
<evidence type="ECO:0000256" key="3">
    <source>
        <dbReference type="ARBA" id="ARBA00022435"/>
    </source>
</evidence>